<accession>A0A849BQ07</accession>
<sequence length="213" mass="22458">MRRCGVRGCSCADPRLLASAPNAVTLARTALSLGLVAAAAAERSWPLLLAAYLAYWVGDVADGALARHLRQETRLGAVLDVVCDRLNCTSCALTLLLFVPAPAPVTVFLVQFVLVDLVLSLLPLRWPVLSPNYFGLVDPLVHAANWHPLAKAANTGLLVVLLVAVPDHRVALAAAAVVLVAKAASLVRVLRLPRPSSAHVVPVDVDPARASRA</sequence>
<protein>
    <submittedName>
        <fullName evidence="4">CDP-alcohol phosphatidyltransferase family protein</fullName>
    </submittedName>
</protein>
<evidence type="ECO:0000313" key="4">
    <source>
        <dbReference type="EMBL" id="NNH22912.1"/>
    </source>
</evidence>
<evidence type="ECO:0000256" key="2">
    <source>
        <dbReference type="RuleBase" id="RU003750"/>
    </source>
</evidence>
<dbReference type="InterPro" id="IPR043130">
    <property type="entry name" value="CDP-OH_PTrfase_TM_dom"/>
</dbReference>
<dbReference type="Gene3D" id="1.20.120.1760">
    <property type="match status" value="1"/>
</dbReference>
<dbReference type="AlphaFoldDB" id="A0A849BQ07"/>
<dbReference type="EMBL" id="JABEMA010000080">
    <property type="protein sequence ID" value="NNH22912.1"/>
    <property type="molecule type" value="Genomic_DNA"/>
</dbReference>
<dbReference type="PROSITE" id="PS00379">
    <property type="entry name" value="CDP_ALCOHOL_P_TRANSF"/>
    <property type="match status" value="1"/>
</dbReference>
<keyword evidence="3" id="KW-0472">Membrane</keyword>
<organism evidence="4 5">
    <name type="scientific">Pseudokineococcus marinus</name>
    <dbReference type="NCBI Taxonomy" id="351215"/>
    <lineage>
        <taxon>Bacteria</taxon>
        <taxon>Bacillati</taxon>
        <taxon>Actinomycetota</taxon>
        <taxon>Actinomycetes</taxon>
        <taxon>Kineosporiales</taxon>
        <taxon>Kineosporiaceae</taxon>
        <taxon>Pseudokineococcus</taxon>
    </lineage>
</organism>
<dbReference type="Proteomes" id="UP000555552">
    <property type="component" value="Unassembled WGS sequence"/>
</dbReference>
<keyword evidence="5" id="KW-1185">Reference proteome</keyword>
<comment type="caution">
    <text evidence="4">The sequence shown here is derived from an EMBL/GenBank/DDBJ whole genome shotgun (WGS) entry which is preliminary data.</text>
</comment>
<dbReference type="InterPro" id="IPR048254">
    <property type="entry name" value="CDP_ALCOHOL_P_TRANSF_CS"/>
</dbReference>
<evidence type="ECO:0000313" key="5">
    <source>
        <dbReference type="Proteomes" id="UP000555552"/>
    </source>
</evidence>
<dbReference type="Pfam" id="PF01066">
    <property type="entry name" value="CDP-OH_P_transf"/>
    <property type="match status" value="1"/>
</dbReference>
<keyword evidence="3" id="KW-0812">Transmembrane</keyword>
<dbReference type="GO" id="GO:0016020">
    <property type="term" value="C:membrane"/>
    <property type="evidence" value="ECO:0007669"/>
    <property type="project" value="InterPro"/>
</dbReference>
<keyword evidence="3" id="KW-1133">Transmembrane helix</keyword>
<dbReference type="GO" id="GO:0008654">
    <property type="term" value="P:phospholipid biosynthetic process"/>
    <property type="evidence" value="ECO:0007669"/>
    <property type="project" value="InterPro"/>
</dbReference>
<dbReference type="GO" id="GO:0016780">
    <property type="term" value="F:phosphotransferase activity, for other substituted phosphate groups"/>
    <property type="evidence" value="ECO:0007669"/>
    <property type="project" value="InterPro"/>
</dbReference>
<name>A0A849BQ07_9ACTN</name>
<evidence type="ECO:0000256" key="3">
    <source>
        <dbReference type="SAM" id="Phobius"/>
    </source>
</evidence>
<feature type="transmembrane region" description="Helical" evidence="3">
    <location>
        <begin position="170"/>
        <end position="190"/>
    </location>
</feature>
<feature type="transmembrane region" description="Helical" evidence="3">
    <location>
        <begin position="95"/>
        <end position="122"/>
    </location>
</feature>
<dbReference type="InterPro" id="IPR000462">
    <property type="entry name" value="CDP-OH_P_trans"/>
</dbReference>
<evidence type="ECO:0000256" key="1">
    <source>
        <dbReference type="ARBA" id="ARBA00022679"/>
    </source>
</evidence>
<comment type="similarity">
    <text evidence="2">Belongs to the CDP-alcohol phosphatidyltransferase class-I family.</text>
</comment>
<reference evidence="4 5" key="1">
    <citation type="submission" date="2020-05" db="EMBL/GenBank/DDBJ databases">
        <title>MicrobeNet Type strains.</title>
        <authorList>
            <person name="Nicholson A.C."/>
        </authorList>
    </citation>
    <scope>NUCLEOTIDE SEQUENCE [LARGE SCALE GENOMIC DNA]</scope>
    <source>
        <strain evidence="4 5">JCM 14547</strain>
    </source>
</reference>
<proteinExistence type="inferred from homology"/>
<gene>
    <name evidence="4" type="ORF">HLB09_07360</name>
</gene>
<keyword evidence="1 2" id="KW-0808">Transferase</keyword>